<evidence type="ECO:0000256" key="1">
    <source>
        <dbReference type="ARBA" id="ARBA00010641"/>
    </source>
</evidence>
<keyword evidence="2" id="KW-0805">Transcription regulation</keyword>
<dbReference type="Gene3D" id="1.10.10.10">
    <property type="entry name" value="Winged helix-like DNA-binding domain superfamily/Winged helix DNA-binding domain"/>
    <property type="match status" value="1"/>
</dbReference>
<reference evidence="7 8" key="2">
    <citation type="journal article" date="2016" name="Microb. Ecol.">
        <title>Genome Characteristics of a Novel Type I Methanotroph (Sn10-6) Isolated from a Flooded Indian Rice Field.</title>
        <authorList>
            <person name="Rahalkar M.C."/>
            <person name="Pandit P.S."/>
            <person name="Dhakephalkar P.K."/>
            <person name="Pore S."/>
            <person name="Arora P."/>
            <person name="Kapse N."/>
        </authorList>
    </citation>
    <scope>NUCLEOTIDE SEQUENCE [LARGE SCALE GENOMIC DNA]</scope>
    <source>
        <strain evidence="7 8">Sn10-6</strain>
    </source>
</reference>
<keyword evidence="3" id="KW-0731">Sigma factor</keyword>
<dbReference type="AlphaFoldDB" id="A0A0F3IJX0"/>
<dbReference type="GO" id="GO:0016987">
    <property type="term" value="F:sigma factor activity"/>
    <property type="evidence" value="ECO:0007669"/>
    <property type="project" value="UniProtKB-KW"/>
</dbReference>
<dbReference type="Gene3D" id="1.10.1740.10">
    <property type="match status" value="1"/>
</dbReference>
<dbReference type="PANTHER" id="PTHR43133">
    <property type="entry name" value="RNA POLYMERASE ECF-TYPE SIGMA FACTO"/>
    <property type="match status" value="1"/>
</dbReference>
<name>A0A0F3IJX0_9GAMM</name>
<keyword evidence="4" id="KW-0804">Transcription</keyword>
<dbReference type="InterPro" id="IPR007627">
    <property type="entry name" value="RNA_pol_sigma70_r2"/>
</dbReference>
<dbReference type="InterPro" id="IPR036388">
    <property type="entry name" value="WH-like_DNA-bd_sf"/>
</dbReference>
<dbReference type="PANTHER" id="PTHR43133:SF62">
    <property type="entry name" value="RNA POLYMERASE SIGMA FACTOR SIGZ"/>
    <property type="match status" value="1"/>
</dbReference>
<feature type="domain" description="RNA polymerase sigma factor 70 region 4 type 2" evidence="6">
    <location>
        <begin position="125"/>
        <end position="173"/>
    </location>
</feature>
<evidence type="ECO:0000259" key="5">
    <source>
        <dbReference type="Pfam" id="PF04542"/>
    </source>
</evidence>
<evidence type="ECO:0000313" key="7">
    <source>
        <dbReference type="EMBL" id="KJV05859.1"/>
    </source>
</evidence>
<protein>
    <submittedName>
        <fullName evidence="7">ECF subfamily RNA polymerase sigma-24 subunit</fullName>
    </submittedName>
</protein>
<evidence type="ECO:0000259" key="6">
    <source>
        <dbReference type="Pfam" id="PF08281"/>
    </source>
</evidence>
<dbReference type="GO" id="GO:0006352">
    <property type="term" value="P:DNA-templated transcription initiation"/>
    <property type="evidence" value="ECO:0007669"/>
    <property type="project" value="InterPro"/>
</dbReference>
<dbReference type="SUPFAM" id="SSF88659">
    <property type="entry name" value="Sigma3 and sigma4 domains of RNA polymerase sigma factors"/>
    <property type="match status" value="1"/>
</dbReference>
<dbReference type="Pfam" id="PF04542">
    <property type="entry name" value="Sigma70_r2"/>
    <property type="match status" value="1"/>
</dbReference>
<dbReference type="NCBIfam" id="TIGR02937">
    <property type="entry name" value="sigma70-ECF"/>
    <property type="match status" value="1"/>
</dbReference>
<evidence type="ECO:0000256" key="3">
    <source>
        <dbReference type="ARBA" id="ARBA00023082"/>
    </source>
</evidence>
<organism evidence="7 8">
    <name type="scientific">Methylocucumis oryzae</name>
    <dbReference type="NCBI Taxonomy" id="1632867"/>
    <lineage>
        <taxon>Bacteria</taxon>
        <taxon>Pseudomonadati</taxon>
        <taxon>Pseudomonadota</taxon>
        <taxon>Gammaproteobacteria</taxon>
        <taxon>Methylococcales</taxon>
        <taxon>Methylococcaceae</taxon>
        <taxon>Methylocucumis</taxon>
    </lineage>
</organism>
<dbReference type="EMBL" id="LAJX01000163">
    <property type="protein sequence ID" value="KJV05859.1"/>
    <property type="molecule type" value="Genomic_DNA"/>
</dbReference>
<dbReference type="Proteomes" id="UP000033684">
    <property type="component" value="Unassembled WGS sequence"/>
</dbReference>
<feature type="domain" description="RNA polymerase sigma-70 region 2" evidence="5">
    <location>
        <begin position="26"/>
        <end position="93"/>
    </location>
</feature>
<gene>
    <name evidence="7" type="ORF">VZ94_15125</name>
</gene>
<dbReference type="InterPro" id="IPR013324">
    <property type="entry name" value="RNA_pol_sigma_r3/r4-like"/>
</dbReference>
<dbReference type="CDD" id="cd06171">
    <property type="entry name" value="Sigma70_r4"/>
    <property type="match status" value="1"/>
</dbReference>
<proteinExistence type="inferred from homology"/>
<evidence type="ECO:0000256" key="4">
    <source>
        <dbReference type="ARBA" id="ARBA00023163"/>
    </source>
</evidence>
<comment type="caution">
    <text evidence="7">The sequence shown here is derived from an EMBL/GenBank/DDBJ whole genome shotgun (WGS) entry which is preliminary data.</text>
</comment>
<dbReference type="SUPFAM" id="SSF88946">
    <property type="entry name" value="Sigma2 domain of RNA polymerase sigma factors"/>
    <property type="match status" value="1"/>
</dbReference>
<dbReference type="GO" id="GO:0003677">
    <property type="term" value="F:DNA binding"/>
    <property type="evidence" value="ECO:0007669"/>
    <property type="project" value="InterPro"/>
</dbReference>
<dbReference type="PATRIC" id="fig|1632867.3.peg.1627"/>
<accession>A0A0F3IJX0</accession>
<dbReference type="InterPro" id="IPR039425">
    <property type="entry name" value="RNA_pol_sigma-70-like"/>
</dbReference>
<comment type="similarity">
    <text evidence="1">Belongs to the sigma-70 factor family. ECF subfamily.</text>
</comment>
<reference evidence="8" key="1">
    <citation type="submission" date="2015-03" db="EMBL/GenBank/DDBJ databases">
        <title>Draft genome sequence of a novel methanotroph (Sn10-6) isolated from flooded ricefield rhizosphere in India.</title>
        <authorList>
            <person name="Pandit P.S."/>
            <person name="Pore S.D."/>
            <person name="Arora P."/>
            <person name="Kapse N.G."/>
            <person name="Dhakephalkar P.K."/>
            <person name="Rahalkar M.C."/>
        </authorList>
    </citation>
    <scope>NUCLEOTIDE SEQUENCE [LARGE SCALE GENOMIC DNA]</scope>
    <source>
        <strain evidence="8">Sn10-6</strain>
    </source>
</reference>
<dbReference type="Pfam" id="PF08281">
    <property type="entry name" value="Sigma70_r4_2"/>
    <property type="match status" value="1"/>
</dbReference>
<dbReference type="InterPro" id="IPR014284">
    <property type="entry name" value="RNA_pol_sigma-70_dom"/>
</dbReference>
<dbReference type="InterPro" id="IPR013249">
    <property type="entry name" value="RNA_pol_sigma70_r4_t2"/>
</dbReference>
<keyword evidence="8" id="KW-1185">Reference proteome</keyword>
<dbReference type="InterPro" id="IPR013325">
    <property type="entry name" value="RNA_pol_sigma_r2"/>
</dbReference>
<sequence>MPVDEYRLRQLIANIVDRDENALVELYQQLLQRVYGLALRITRCPQTAEEVTEDTFWQVWRQAPRFDAVRGSAIAWVMTIARSRALDALRRIDRPETDESAIVSEPVSADTPHDLLNAVQTGSLLQQALAALEPLPRQLLELAYFRGLSHDEIAQYMDMPLGSVKSLIRRTLLSLRHILADDAMLTFTYE</sequence>
<evidence type="ECO:0000313" key="8">
    <source>
        <dbReference type="Proteomes" id="UP000033684"/>
    </source>
</evidence>
<evidence type="ECO:0000256" key="2">
    <source>
        <dbReference type="ARBA" id="ARBA00023015"/>
    </source>
</evidence>